<dbReference type="EMBL" id="BNJJ01000004">
    <property type="protein sequence ID" value="GHO83579.1"/>
    <property type="molecule type" value="Genomic_DNA"/>
</dbReference>
<gene>
    <name evidence="2" type="ORF">KSZ_15850</name>
</gene>
<dbReference type="Proteomes" id="UP000635565">
    <property type="component" value="Unassembled WGS sequence"/>
</dbReference>
<evidence type="ECO:0000313" key="3">
    <source>
        <dbReference type="Proteomes" id="UP000635565"/>
    </source>
</evidence>
<sequence length="54" mass="5571">MLRHLSSSLQAGILMGVGVAPVLRLLSALAKGADGRGCTRPHEGLFSGEEPLTV</sequence>
<proteinExistence type="predicted"/>
<organism evidence="2 3">
    <name type="scientific">Dictyobacter formicarum</name>
    <dbReference type="NCBI Taxonomy" id="2778368"/>
    <lineage>
        <taxon>Bacteria</taxon>
        <taxon>Bacillati</taxon>
        <taxon>Chloroflexota</taxon>
        <taxon>Ktedonobacteria</taxon>
        <taxon>Ktedonobacterales</taxon>
        <taxon>Dictyobacteraceae</taxon>
        <taxon>Dictyobacter</taxon>
    </lineage>
</organism>
<keyword evidence="3" id="KW-1185">Reference proteome</keyword>
<feature type="region of interest" description="Disordered" evidence="1">
    <location>
        <begin position="33"/>
        <end position="54"/>
    </location>
</feature>
<name>A0ABQ3VC08_9CHLR</name>
<comment type="caution">
    <text evidence="2">The sequence shown here is derived from an EMBL/GenBank/DDBJ whole genome shotgun (WGS) entry which is preliminary data.</text>
</comment>
<accession>A0ABQ3VC08</accession>
<reference evidence="2 3" key="1">
    <citation type="journal article" date="2021" name="Int. J. Syst. Evol. Microbiol.">
        <title>Reticulibacter mediterranei gen. nov., sp. nov., within the new family Reticulibacteraceae fam. nov., and Ktedonospora formicarum gen. nov., sp. nov., Ktedonobacter robiniae sp. nov., Dictyobacter formicarum sp. nov. and Dictyobacter arantiisoli sp. nov., belonging to the class Ktedonobacteria.</title>
        <authorList>
            <person name="Yabe S."/>
            <person name="Zheng Y."/>
            <person name="Wang C.M."/>
            <person name="Sakai Y."/>
            <person name="Abe K."/>
            <person name="Yokota A."/>
            <person name="Donadio S."/>
            <person name="Cavaletti L."/>
            <person name="Monciardini P."/>
        </authorList>
    </citation>
    <scope>NUCLEOTIDE SEQUENCE [LARGE SCALE GENOMIC DNA]</scope>
    <source>
        <strain evidence="2 3">SOSP1-9</strain>
    </source>
</reference>
<protein>
    <submittedName>
        <fullName evidence="2">Uncharacterized protein</fullName>
    </submittedName>
</protein>
<evidence type="ECO:0000256" key="1">
    <source>
        <dbReference type="SAM" id="MobiDB-lite"/>
    </source>
</evidence>
<evidence type="ECO:0000313" key="2">
    <source>
        <dbReference type="EMBL" id="GHO83579.1"/>
    </source>
</evidence>